<accession>A0A3L6ZR00</accession>
<organism evidence="1 2">
    <name type="scientific">Mycetocola reblochoni</name>
    <dbReference type="NCBI Taxonomy" id="331618"/>
    <lineage>
        <taxon>Bacteria</taxon>
        <taxon>Bacillati</taxon>
        <taxon>Actinomycetota</taxon>
        <taxon>Actinomycetes</taxon>
        <taxon>Micrococcales</taxon>
        <taxon>Microbacteriaceae</taxon>
        <taxon>Mycetocola</taxon>
    </lineage>
</organism>
<dbReference type="PANTHER" id="PTHR42110:SF1">
    <property type="entry name" value="L-ASPARAGINASE, PUTATIVE (AFU_ORTHOLOGUE AFUA_3G11890)-RELATED"/>
    <property type="match status" value="1"/>
</dbReference>
<reference evidence="1 2" key="1">
    <citation type="submission" date="2018-10" db="EMBL/GenBank/DDBJ databases">
        <authorList>
            <person name="Li J."/>
        </authorList>
    </citation>
    <scope>NUCLEOTIDE SEQUENCE [LARGE SCALE GENOMIC DNA]</scope>
    <source>
        <strain evidence="1 2">JCM 30549</strain>
    </source>
</reference>
<gene>
    <name evidence="1" type="ORF">D9V30_02375</name>
</gene>
<comment type="caution">
    <text evidence="1">The sequence shown here is derived from an EMBL/GenBank/DDBJ whole genome shotgun (WGS) entry which is preliminary data.</text>
</comment>
<evidence type="ECO:0000313" key="2">
    <source>
        <dbReference type="Proteomes" id="UP000275395"/>
    </source>
</evidence>
<dbReference type="AlphaFoldDB" id="A0A3L6ZR00"/>
<dbReference type="Proteomes" id="UP000275395">
    <property type="component" value="Unassembled WGS sequence"/>
</dbReference>
<evidence type="ECO:0000313" key="1">
    <source>
        <dbReference type="EMBL" id="RLP70374.1"/>
    </source>
</evidence>
<proteinExistence type="predicted"/>
<protein>
    <submittedName>
        <fullName evidence="1">Asparaginase</fullName>
    </submittedName>
</protein>
<sequence length="347" mass="35865">MASPPAPHPGVTVPDVFLAADAEELAVVTRNDFIESRHLGSAVVMSQHADVIRRVGDIDSPILPRSCMKPFQAIAVMNAGVNLRSLAAVLATASHAGTPAHVSVVRSILAEASLTEDALQCPADLPADRAARVEVLRDGGGPSPVYMNCSGKHAAMLLACVRNGWPIDSYLDPEHPLQQQILDTVERFTGERPVASAVDGCGAPVHAMSLRALARGIARIRTSSPTSPFALYRNAGILVDAVMSNGWAIDGVGRANTVVIDRLSVFAKLGAEGVMVMSAPDGTTVALKMLDGSLRGATIAGLTLLAGAGAIPASDIDTVRGELGLDVLGGGVVVGTVRASETIALNR</sequence>
<dbReference type="InterPro" id="IPR010349">
    <property type="entry name" value="Asparaginase_II"/>
</dbReference>
<dbReference type="EMBL" id="RCUW01000002">
    <property type="protein sequence ID" value="RLP70374.1"/>
    <property type="molecule type" value="Genomic_DNA"/>
</dbReference>
<name>A0A3L6ZR00_9MICO</name>
<dbReference type="Pfam" id="PF06089">
    <property type="entry name" value="Asparaginase_II"/>
    <property type="match status" value="1"/>
</dbReference>
<dbReference type="PANTHER" id="PTHR42110">
    <property type="entry name" value="L-ASPARAGINASE, PUTATIVE (AFU_ORTHOLOGUE AFUA_3G11890)-RELATED"/>
    <property type="match status" value="1"/>
</dbReference>